<evidence type="ECO:0000259" key="6">
    <source>
        <dbReference type="Pfam" id="PF13458"/>
    </source>
</evidence>
<dbReference type="GO" id="GO:0006865">
    <property type="term" value="P:amino acid transport"/>
    <property type="evidence" value="ECO:0007669"/>
    <property type="project" value="UniProtKB-KW"/>
</dbReference>
<dbReference type="CDD" id="cd19978">
    <property type="entry name" value="PBP1_ABC_ligand_binding-like"/>
    <property type="match status" value="1"/>
</dbReference>
<evidence type="ECO:0000256" key="2">
    <source>
        <dbReference type="ARBA" id="ARBA00022448"/>
    </source>
</evidence>
<dbReference type="EMBL" id="BLXX01000013">
    <property type="protein sequence ID" value="GFO61370.1"/>
    <property type="molecule type" value="Genomic_DNA"/>
</dbReference>
<accession>A0A6V8MMY5</accession>
<keyword evidence="2" id="KW-0813">Transport</keyword>
<comment type="similarity">
    <text evidence="1">Belongs to the leucine-binding protein family.</text>
</comment>
<dbReference type="PRINTS" id="PR00337">
    <property type="entry name" value="LEUILEVALBP"/>
</dbReference>
<dbReference type="PANTHER" id="PTHR47235">
    <property type="entry name" value="BLR6548 PROTEIN"/>
    <property type="match status" value="1"/>
</dbReference>
<dbReference type="PANTHER" id="PTHR47235:SF1">
    <property type="entry name" value="BLR6548 PROTEIN"/>
    <property type="match status" value="1"/>
</dbReference>
<dbReference type="Gene3D" id="3.40.50.2300">
    <property type="match status" value="2"/>
</dbReference>
<proteinExistence type="inferred from homology"/>
<dbReference type="SUPFAM" id="SSF53822">
    <property type="entry name" value="Periplasmic binding protein-like I"/>
    <property type="match status" value="1"/>
</dbReference>
<comment type="caution">
    <text evidence="7">The sequence shown here is derived from an EMBL/GenBank/DDBJ whole genome shotgun (WGS) entry which is preliminary data.</text>
</comment>
<sequence length="381" mass="40322">MKTIITLVSLLAMGAGTALAAEPAGEVIKIGMVNDQSGPNKGAGKSMKVGVHAYFKAVNEKGGVNGRKIELVNANDQYVPDKTVDGLLKLIEEQKIFAVIGTIGTSNGVSILPIVKEYKLPFVAPRSGASNFRSPVLREVINIRASHQEELDKLVDLLVKEGGAKRFAIFYQNDTFGTDVLNCTENALKRHNLTLVAKGAFERGTQAVTAALASIIAAKPDAIILGSIYGPGAEFAKAARKEGLKSYLATGSFAGGSNLVQAAGEAAEGLLMSQVVPHLDDLSLPVTKECKEAIEKNPEDVSFNAVTLEGCLTAKSMVLALEKAGTPPTREGLLKAYEAMKDVDLGGIKLNFSPGNHQGQSNVYLEIVRGGKLVPFNSFKN</sequence>
<evidence type="ECO:0000256" key="4">
    <source>
        <dbReference type="ARBA" id="ARBA00022970"/>
    </source>
</evidence>
<evidence type="ECO:0000256" key="5">
    <source>
        <dbReference type="SAM" id="SignalP"/>
    </source>
</evidence>
<evidence type="ECO:0000313" key="7">
    <source>
        <dbReference type="EMBL" id="GFO61370.1"/>
    </source>
</evidence>
<dbReference type="InterPro" id="IPR000709">
    <property type="entry name" value="Leu_Ile_Val-bd"/>
</dbReference>
<dbReference type="Pfam" id="PF13458">
    <property type="entry name" value="Peripla_BP_6"/>
    <property type="match status" value="1"/>
</dbReference>
<evidence type="ECO:0000313" key="8">
    <source>
        <dbReference type="Proteomes" id="UP000556026"/>
    </source>
</evidence>
<evidence type="ECO:0000256" key="1">
    <source>
        <dbReference type="ARBA" id="ARBA00010062"/>
    </source>
</evidence>
<evidence type="ECO:0000256" key="3">
    <source>
        <dbReference type="ARBA" id="ARBA00022729"/>
    </source>
</evidence>
<reference evidence="8" key="1">
    <citation type="submission" date="2020-06" db="EMBL/GenBank/DDBJ databases">
        <title>Draft genomic sequence of Geomonas sp. Red330.</title>
        <authorList>
            <person name="Itoh H."/>
            <person name="Zhenxing X."/>
            <person name="Ushijima N."/>
            <person name="Masuda Y."/>
            <person name="Shiratori Y."/>
            <person name="Senoo K."/>
        </authorList>
    </citation>
    <scope>NUCLEOTIDE SEQUENCE [LARGE SCALE GENOMIC DNA]</scope>
    <source>
        <strain evidence="8">Red330</strain>
    </source>
</reference>
<dbReference type="InterPro" id="IPR028081">
    <property type="entry name" value="Leu-bd"/>
</dbReference>
<gene>
    <name evidence="7" type="ORF">GMST_36950</name>
</gene>
<dbReference type="Proteomes" id="UP000556026">
    <property type="component" value="Unassembled WGS sequence"/>
</dbReference>
<keyword evidence="4" id="KW-0029">Amino-acid transport</keyword>
<keyword evidence="8" id="KW-1185">Reference proteome</keyword>
<dbReference type="RefSeq" id="WP_183356165.1">
    <property type="nucleotide sequence ID" value="NZ_BLXX01000013.1"/>
</dbReference>
<name>A0A6V8MMY5_9BACT</name>
<feature type="signal peptide" evidence="5">
    <location>
        <begin position="1"/>
        <end position="20"/>
    </location>
</feature>
<keyword evidence="3 5" id="KW-0732">Signal</keyword>
<protein>
    <submittedName>
        <fullName evidence="7">ABC transporter substrate-binding protein</fullName>
    </submittedName>
</protein>
<organism evidence="7 8">
    <name type="scientific">Geomonas silvestris</name>
    <dbReference type="NCBI Taxonomy" id="2740184"/>
    <lineage>
        <taxon>Bacteria</taxon>
        <taxon>Pseudomonadati</taxon>
        <taxon>Thermodesulfobacteriota</taxon>
        <taxon>Desulfuromonadia</taxon>
        <taxon>Geobacterales</taxon>
        <taxon>Geobacteraceae</taxon>
        <taxon>Geomonas</taxon>
    </lineage>
</organism>
<dbReference type="InterPro" id="IPR028082">
    <property type="entry name" value="Peripla_BP_I"/>
</dbReference>
<feature type="chain" id="PRO_5028064211" evidence="5">
    <location>
        <begin position="21"/>
        <end position="381"/>
    </location>
</feature>
<feature type="domain" description="Leucine-binding protein" evidence="6">
    <location>
        <begin position="28"/>
        <end position="365"/>
    </location>
</feature>
<dbReference type="AlphaFoldDB" id="A0A6V8MMY5"/>